<evidence type="ECO:0000313" key="1">
    <source>
        <dbReference type="EMBL" id="KAH7656577.1"/>
    </source>
</evidence>
<proteinExistence type="predicted"/>
<organism evidence="1 2">
    <name type="scientific">Dioscorea alata</name>
    <name type="common">Purple yam</name>
    <dbReference type="NCBI Taxonomy" id="55571"/>
    <lineage>
        <taxon>Eukaryota</taxon>
        <taxon>Viridiplantae</taxon>
        <taxon>Streptophyta</taxon>
        <taxon>Embryophyta</taxon>
        <taxon>Tracheophyta</taxon>
        <taxon>Spermatophyta</taxon>
        <taxon>Magnoliopsida</taxon>
        <taxon>Liliopsida</taxon>
        <taxon>Dioscoreales</taxon>
        <taxon>Dioscoreaceae</taxon>
        <taxon>Dioscorea</taxon>
    </lineage>
</organism>
<sequence>MDSDGRLGIQNWPCYQQPLKGNLGLQLMSSVAERATKPFLADGGFLSRACGVPDPPPAPLEFMRNGWMHQSRDPKMQHVFPMNHGYHVFSDHPAANTLQMFQPSGEKIPTMDEAGVRNDAPSKKRHLGRTNKAPKQKKPKKANDMREEFMNGIVQPSRGRNARNASLVINGIDLDISGIPTPVCSCTGNPQPCYRWGIGGWQSACCTTTMSMYPLPMSTKRRGTRIAGRKMTQGAFKKVLEKLTGEGHDLTNPIDLRAYWAKHGTNKFVTIR</sequence>
<reference evidence="2" key="1">
    <citation type="journal article" date="2022" name="Nat. Commun.">
        <title>Chromosome evolution and the genetic basis of agronomically important traits in greater yam.</title>
        <authorList>
            <person name="Bredeson J.V."/>
            <person name="Lyons J.B."/>
            <person name="Oniyinde I.O."/>
            <person name="Okereke N.R."/>
            <person name="Kolade O."/>
            <person name="Nnabue I."/>
            <person name="Nwadili C.O."/>
            <person name="Hribova E."/>
            <person name="Parker M."/>
            <person name="Nwogha J."/>
            <person name="Shu S."/>
            <person name="Carlson J."/>
            <person name="Kariba R."/>
            <person name="Muthemba S."/>
            <person name="Knop K."/>
            <person name="Barton G.J."/>
            <person name="Sherwood A.V."/>
            <person name="Lopez-Montes A."/>
            <person name="Asiedu R."/>
            <person name="Jamnadass R."/>
            <person name="Muchugi A."/>
            <person name="Goodstein D."/>
            <person name="Egesi C.N."/>
            <person name="Featherston J."/>
            <person name="Asfaw A."/>
            <person name="Simpson G.G."/>
            <person name="Dolezel J."/>
            <person name="Hendre P.S."/>
            <person name="Van Deynze A."/>
            <person name="Kumar P.L."/>
            <person name="Obidiegwu J.E."/>
            <person name="Bhattacharjee R."/>
            <person name="Rokhsar D.S."/>
        </authorList>
    </citation>
    <scope>NUCLEOTIDE SEQUENCE [LARGE SCALE GENOMIC DNA]</scope>
    <source>
        <strain evidence="2">cv. TDa95/00328</strain>
    </source>
</reference>
<protein>
    <submittedName>
        <fullName evidence="1">GAGA-binding transcriptional activator protein</fullName>
    </submittedName>
</protein>
<dbReference type="EMBL" id="CM037028">
    <property type="protein sequence ID" value="KAH7656577.1"/>
    <property type="molecule type" value="Genomic_DNA"/>
</dbReference>
<accession>A0ACB7U8H7</accession>
<gene>
    <name evidence="1" type="ORF">IHE45_18G083600</name>
</gene>
<evidence type="ECO:0000313" key="2">
    <source>
        <dbReference type="Proteomes" id="UP000827976"/>
    </source>
</evidence>
<dbReference type="Proteomes" id="UP000827976">
    <property type="component" value="Chromosome 18"/>
</dbReference>
<name>A0ACB7U8H7_DIOAL</name>
<keyword evidence="2" id="KW-1185">Reference proteome</keyword>
<comment type="caution">
    <text evidence="1">The sequence shown here is derived from an EMBL/GenBank/DDBJ whole genome shotgun (WGS) entry which is preliminary data.</text>
</comment>